<dbReference type="AlphaFoldDB" id="A0A1N7N7L2"/>
<dbReference type="PANTHER" id="PTHR42747">
    <property type="entry name" value="NITRONATE MONOOXYGENASE-RELATED"/>
    <property type="match status" value="1"/>
</dbReference>
<keyword evidence="7" id="KW-1185">Reference proteome</keyword>
<dbReference type="GO" id="GO:0018580">
    <property type="term" value="F:nitronate monooxygenase activity"/>
    <property type="evidence" value="ECO:0007669"/>
    <property type="project" value="InterPro"/>
</dbReference>
<keyword evidence="3" id="KW-0288">FMN</keyword>
<dbReference type="InterPro" id="IPR013785">
    <property type="entry name" value="Aldolase_TIM"/>
</dbReference>
<evidence type="ECO:0000256" key="3">
    <source>
        <dbReference type="ARBA" id="ARBA00022643"/>
    </source>
</evidence>
<dbReference type="SUPFAM" id="SSF51412">
    <property type="entry name" value="Inosine monophosphate dehydrogenase (IMPDH)"/>
    <property type="match status" value="1"/>
</dbReference>
<protein>
    <submittedName>
        <fullName evidence="6">Nitronate monooxygenase</fullName>
    </submittedName>
</protein>
<dbReference type="STRING" id="619304.SAMN05421760_108110"/>
<organism evidence="6 7">
    <name type="scientific">Neptunomonas antarctica</name>
    <dbReference type="NCBI Taxonomy" id="619304"/>
    <lineage>
        <taxon>Bacteria</taxon>
        <taxon>Pseudomonadati</taxon>
        <taxon>Pseudomonadota</taxon>
        <taxon>Gammaproteobacteria</taxon>
        <taxon>Oceanospirillales</taxon>
        <taxon>Oceanospirillaceae</taxon>
        <taxon>Neptunomonas</taxon>
    </lineage>
</organism>
<reference evidence="7" key="1">
    <citation type="submission" date="2017-01" db="EMBL/GenBank/DDBJ databases">
        <authorList>
            <person name="Varghese N."/>
            <person name="Submissions S."/>
        </authorList>
    </citation>
    <scope>NUCLEOTIDE SEQUENCE [LARGE SCALE GENOMIC DNA]</scope>
    <source>
        <strain evidence="7">DSM 22306</strain>
    </source>
</reference>
<dbReference type="Proteomes" id="UP000185999">
    <property type="component" value="Unassembled WGS sequence"/>
</dbReference>
<evidence type="ECO:0000256" key="2">
    <source>
        <dbReference type="ARBA" id="ARBA00022630"/>
    </source>
</evidence>
<evidence type="ECO:0000256" key="1">
    <source>
        <dbReference type="ARBA" id="ARBA00009881"/>
    </source>
</evidence>
<dbReference type="PANTHER" id="PTHR42747:SF4">
    <property type="entry name" value="BLR1330 PROTEIN"/>
    <property type="match status" value="1"/>
</dbReference>
<dbReference type="OrthoDB" id="9778912at2"/>
<dbReference type="Gene3D" id="3.20.20.70">
    <property type="entry name" value="Aldolase class I"/>
    <property type="match status" value="1"/>
</dbReference>
<gene>
    <name evidence="6" type="ORF">SAMN05421760_108110</name>
</gene>
<dbReference type="EMBL" id="FTOE01000008">
    <property type="protein sequence ID" value="SIS94316.1"/>
    <property type="molecule type" value="Genomic_DNA"/>
</dbReference>
<evidence type="ECO:0000256" key="5">
    <source>
        <dbReference type="ARBA" id="ARBA00023033"/>
    </source>
</evidence>
<proteinExistence type="inferred from homology"/>
<dbReference type="Pfam" id="PF03060">
    <property type="entry name" value="NMO"/>
    <property type="match status" value="1"/>
</dbReference>
<evidence type="ECO:0000256" key="4">
    <source>
        <dbReference type="ARBA" id="ARBA00023002"/>
    </source>
</evidence>
<keyword evidence="5 6" id="KW-0503">Monooxygenase</keyword>
<name>A0A1N7N7L2_9GAMM</name>
<sequence length="345" mass="36296">MSLPALLQGRLTLPLISAPMFLVSGPDLVIEACKAGIVGTFPALNQRSSEAFEAWLVQIKQALQTFEADTGKQAAPFGVNLIVHKTNPRLQADLEICKRHQVPLIITSLGAVPDVVETVHGYGGLVFHDVATVRHAQKAAEAGVDGLIAVCAGAGGHAGILSPFALVSEIRQFYHGTVILSGCLSTGRDIATAQMLGADLAYMGTRFINTQESKAVADYQQMIVDSSASDITYTPEISGIPANFLKKSLAVAGLDPNTGKAITEEVADSQKSGSKELNLGEELTAPKDGASAWKSIWSAGQGVGSVHDVPSVAALVATLHEEYVSATIEYAQLSREYALKIQGGF</sequence>
<comment type="similarity">
    <text evidence="1">Belongs to the nitronate monooxygenase family. NMO class I subfamily.</text>
</comment>
<evidence type="ECO:0000313" key="7">
    <source>
        <dbReference type="Proteomes" id="UP000185999"/>
    </source>
</evidence>
<dbReference type="CDD" id="cd04730">
    <property type="entry name" value="NPD_like"/>
    <property type="match status" value="1"/>
</dbReference>
<keyword evidence="4" id="KW-0560">Oxidoreductase</keyword>
<dbReference type="FunFam" id="3.20.20.70:FF:000210">
    <property type="entry name" value="2-nitropropane dioxygenase"/>
    <property type="match status" value="1"/>
</dbReference>
<keyword evidence="2" id="KW-0285">Flavoprotein</keyword>
<dbReference type="InterPro" id="IPR004136">
    <property type="entry name" value="NMO"/>
</dbReference>
<accession>A0A1N7N7L2</accession>
<evidence type="ECO:0000313" key="6">
    <source>
        <dbReference type="EMBL" id="SIS94316.1"/>
    </source>
</evidence>
<dbReference type="RefSeq" id="WP_054341139.1">
    <property type="nucleotide sequence ID" value="NZ_FTOE01000008.1"/>
</dbReference>